<reference evidence="1" key="2">
    <citation type="journal article" date="2015" name="Data Brief">
        <title>Shoot transcriptome of the giant reed, Arundo donax.</title>
        <authorList>
            <person name="Barrero R.A."/>
            <person name="Guerrero F.D."/>
            <person name="Moolhuijzen P."/>
            <person name="Goolsby J.A."/>
            <person name="Tidwell J."/>
            <person name="Bellgard S.E."/>
            <person name="Bellgard M.I."/>
        </authorList>
    </citation>
    <scope>NUCLEOTIDE SEQUENCE</scope>
    <source>
        <tissue evidence="1">Shoot tissue taken approximately 20 cm above the soil surface</tissue>
    </source>
</reference>
<proteinExistence type="predicted"/>
<accession>A0A0A9EGG2</accession>
<dbReference type="EMBL" id="GBRH01198744">
    <property type="protein sequence ID" value="JAD99151.1"/>
    <property type="molecule type" value="Transcribed_RNA"/>
</dbReference>
<organism evidence="1">
    <name type="scientific">Arundo donax</name>
    <name type="common">Giant reed</name>
    <name type="synonym">Donax arundinaceus</name>
    <dbReference type="NCBI Taxonomy" id="35708"/>
    <lineage>
        <taxon>Eukaryota</taxon>
        <taxon>Viridiplantae</taxon>
        <taxon>Streptophyta</taxon>
        <taxon>Embryophyta</taxon>
        <taxon>Tracheophyta</taxon>
        <taxon>Spermatophyta</taxon>
        <taxon>Magnoliopsida</taxon>
        <taxon>Liliopsida</taxon>
        <taxon>Poales</taxon>
        <taxon>Poaceae</taxon>
        <taxon>PACMAD clade</taxon>
        <taxon>Arundinoideae</taxon>
        <taxon>Arundineae</taxon>
        <taxon>Arundo</taxon>
    </lineage>
</organism>
<protein>
    <submittedName>
        <fullName evidence="1">Uncharacterized protein</fullName>
    </submittedName>
</protein>
<sequence length="110" mass="12090">MYAACHEEHTEPARTRSGISNRVKMSIRISSGSSICLSFTIAFSIRGGRTNSSILWIVFSKPGAKAKTLGKARKSMPHRQCRLIILARLYISIGANQNRISLALSQSLGR</sequence>
<reference evidence="1" key="1">
    <citation type="submission" date="2014-09" db="EMBL/GenBank/DDBJ databases">
        <authorList>
            <person name="Magalhaes I.L.F."/>
            <person name="Oliveira U."/>
            <person name="Santos F.R."/>
            <person name="Vidigal T.H.D.A."/>
            <person name="Brescovit A.D."/>
            <person name="Santos A.J."/>
        </authorList>
    </citation>
    <scope>NUCLEOTIDE SEQUENCE</scope>
    <source>
        <tissue evidence="1">Shoot tissue taken approximately 20 cm above the soil surface</tissue>
    </source>
</reference>
<evidence type="ECO:0000313" key="1">
    <source>
        <dbReference type="EMBL" id="JAD99151.1"/>
    </source>
</evidence>
<name>A0A0A9EGG2_ARUDO</name>
<dbReference type="AlphaFoldDB" id="A0A0A9EGG2"/>